<gene>
    <name evidence="3" type="ORF">HZZ05_08030</name>
</gene>
<dbReference type="InterPro" id="IPR003497">
    <property type="entry name" value="BRO_N_domain"/>
</dbReference>
<sequence length="120" mass="13178">MSTTATTPFAYGDHKVRTTLTEDGEALFVLTDLCRILGLRNSRSVATRLDEDCLGVRLTDTKRGKRKLTFVNEAASDLVDCCTAIEPADDKQSRRPCLDGQPMRPLVAGRTAEYKTPSGK</sequence>
<dbReference type="SMART" id="SM01040">
    <property type="entry name" value="Bro-N"/>
    <property type="match status" value="1"/>
</dbReference>
<evidence type="ECO:0000259" key="2">
    <source>
        <dbReference type="SMART" id="SM01040"/>
    </source>
</evidence>
<dbReference type="EMBL" id="JACBXV010000102">
    <property type="protein sequence ID" value="NYS69462.1"/>
    <property type="molecule type" value="Genomic_DNA"/>
</dbReference>
<dbReference type="Proteomes" id="UP000572528">
    <property type="component" value="Unassembled WGS sequence"/>
</dbReference>
<evidence type="ECO:0000313" key="3">
    <source>
        <dbReference type="EMBL" id="NYS69462.1"/>
    </source>
</evidence>
<name>A0A853EMH5_9ACTO</name>
<dbReference type="Pfam" id="PF02498">
    <property type="entry name" value="Bro-N"/>
    <property type="match status" value="1"/>
</dbReference>
<comment type="caution">
    <text evidence="3">The sequence shown here is derived from an EMBL/GenBank/DDBJ whole genome shotgun (WGS) entry which is preliminary data.</text>
</comment>
<proteinExistence type="predicted"/>
<organism evidence="3 4">
    <name type="scientific">Actinomyces bowdenii</name>
    <dbReference type="NCBI Taxonomy" id="131109"/>
    <lineage>
        <taxon>Bacteria</taxon>
        <taxon>Bacillati</taxon>
        <taxon>Actinomycetota</taxon>
        <taxon>Actinomycetes</taxon>
        <taxon>Actinomycetales</taxon>
        <taxon>Actinomycetaceae</taxon>
        <taxon>Actinomyces</taxon>
    </lineage>
</organism>
<reference evidence="3 4" key="1">
    <citation type="submission" date="2020-07" db="EMBL/GenBank/DDBJ databases">
        <title>MOT database genomes.</title>
        <authorList>
            <person name="Joseph S."/>
            <person name="Aduse-Opoku J."/>
            <person name="Hashim A."/>
            <person name="Wade W."/>
            <person name="Curtis M."/>
        </authorList>
    </citation>
    <scope>NUCLEOTIDE SEQUENCE [LARGE SCALE GENOMIC DNA]</scope>
    <source>
        <strain evidence="3 4">WMus004</strain>
    </source>
</reference>
<protein>
    <submittedName>
        <fullName evidence="3">Bro-N domain-containing protein</fullName>
    </submittedName>
</protein>
<dbReference type="AlphaFoldDB" id="A0A853EMH5"/>
<evidence type="ECO:0000256" key="1">
    <source>
        <dbReference type="SAM" id="MobiDB-lite"/>
    </source>
</evidence>
<accession>A0A853EMH5</accession>
<feature type="domain" description="Bro-N" evidence="2">
    <location>
        <begin position="15"/>
        <end position="80"/>
    </location>
</feature>
<evidence type="ECO:0000313" key="4">
    <source>
        <dbReference type="Proteomes" id="UP000572528"/>
    </source>
</evidence>
<dbReference type="RefSeq" id="WP_179900738.1">
    <property type="nucleotide sequence ID" value="NZ_JACBXV010000102.1"/>
</dbReference>
<feature type="region of interest" description="Disordered" evidence="1">
    <location>
        <begin position="90"/>
        <end position="120"/>
    </location>
</feature>